<dbReference type="AlphaFoldDB" id="A0A3N9TD06"/>
<dbReference type="SUPFAM" id="SSF53613">
    <property type="entry name" value="Ribokinase-like"/>
    <property type="match status" value="1"/>
</dbReference>
<protein>
    <submittedName>
        <fullName evidence="6">Carbohydrate kinase</fullName>
    </submittedName>
</protein>
<dbReference type="GO" id="GO:0006000">
    <property type="term" value="P:fructose metabolic process"/>
    <property type="evidence" value="ECO:0007669"/>
    <property type="project" value="UniProtKB-ARBA"/>
</dbReference>
<reference evidence="6 7" key="1">
    <citation type="submission" date="2018-11" db="EMBL/GenBank/DDBJ databases">
        <title>Vibrio LJC006 sp. nov., isolated from seawater during the bloom of the enteromorpha.</title>
        <authorList>
            <person name="Liang J."/>
        </authorList>
    </citation>
    <scope>NUCLEOTIDE SEQUENCE [LARGE SCALE GENOMIC DNA]</scope>
    <source>
        <strain evidence="6 7">LJC006</strain>
    </source>
</reference>
<dbReference type="InterPro" id="IPR002173">
    <property type="entry name" value="Carboh/pur_kinase_PfkB_CS"/>
</dbReference>
<proteinExistence type="inferred from homology"/>
<dbReference type="InterPro" id="IPR050306">
    <property type="entry name" value="PfkB_Carbo_kinase"/>
</dbReference>
<dbReference type="PANTHER" id="PTHR43085:SF54">
    <property type="entry name" value="PUTATIVE-RELATED"/>
    <property type="match status" value="1"/>
</dbReference>
<comment type="caution">
    <text evidence="6">The sequence shown here is derived from an EMBL/GenBank/DDBJ whole genome shotgun (WGS) entry which is preliminary data.</text>
</comment>
<organism evidence="6 7">
    <name type="scientific">Vibrio viridaestus</name>
    <dbReference type="NCBI Taxonomy" id="2487322"/>
    <lineage>
        <taxon>Bacteria</taxon>
        <taxon>Pseudomonadati</taxon>
        <taxon>Pseudomonadota</taxon>
        <taxon>Gammaproteobacteria</taxon>
        <taxon>Vibrionales</taxon>
        <taxon>Vibrionaceae</taxon>
        <taxon>Vibrio</taxon>
    </lineage>
</organism>
<gene>
    <name evidence="6" type="ORF">EES38_15210</name>
</gene>
<feature type="domain" description="Carbohydrate kinase PfkB" evidence="5">
    <location>
        <begin position="7"/>
        <end position="308"/>
    </location>
</feature>
<dbReference type="InterPro" id="IPR029056">
    <property type="entry name" value="Ribokinase-like"/>
</dbReference>
<dbReference type="CDD" id="cd01167">
    <property type="entry name" value="bac_FRK"/>
    <property type="match status" value="1"/>
</dbReference>
<dbReference type="Pfam" id="PF00294">
    <property type="entry name" value="PfkB"/>
    <property type="match status" value="1"/>
</dbReference>
<keyword evidence="3 4" id="KW-0418">Kinase</keyword>
<dbReference type="RefSeq" id="WP_124938062.1">
    <property type="nucleotide sequence ID" value="NZ_RJVQ01000007.1"/>
</dbReference>
<dbReference type="Gene3D" id="3.40.1190.20">
    <property type="match status" value="1"/>
</dbReference>
<evidence type="ECO:0000313" key="6">
    <source>
        <dbReference type="EMBL" id="RQW62067.1"/>
    </source>
</evidence>
<evidence type="ECO:0000256" key="1">
    <source>
        <dbReference type="ARBA" id="ARBA00010688"/>
    </source>
</evidence>
<evidence type="ECO:0000256" key="4">
    <source>
        <dbReference type="RuleBase" id="RU003704"/>
    </source>
</evidence>
<evidence type="ECO:0000256" key="3">
    <source>
        <dbReference type="ARBA" id="ARBA00022777"/>
    </source>
</evidence>
<dbReference type="InterPro" id="IPR011611">
    <property type="entry name" value="PfkB_dom"/>
</dbReference>
<comment type="similarity">
    <text evidence="1 4">Belongs to the carbohydrate kinase PfkB family.</text>
</comment>
<dbReference type="EMBL" id="RJVQ01000007">
    <property type="protein sequence ID" value="RQW62067.1"/>
    <property type="molecule type" value="Genomic_DNA"/>
</dbReference>
<dbReference type="PROSITE" id="PS00584">
    <property type="entry name" value="PFKB_KINASES_2"/>
    <property type="match status" value="1"/>
</dbReference>
<accession>A0A3N9TD06</accession>
<dbReference type="PROSITE" id="PS00583">
    <property type="entry name" value="PFKB_KINASES_1"/>
    <property type="match status" value="1"/>
</dbReference>
<evidence type="ECO:0000256" key="2">
    <source>
        <dbReference type="ARBA" id="ARBA00022679"/>
    </source>
</evidence>
<evidence type="ECO:0000259" key="5">
    <source>
        <dbReference type="Pfam" id="PF00294"/>
    </source>
</evidence>
<dbReference type="OrthoDB" id="9779730at2"/>
<sequence length="313" mass="33172">MTNSNPVACVGELLIDFVCSDIGSDLSKGNNFIKKAGGAPANVACAISRLGGQAKLAAKVGNDPFGDFLINTVKDEGVDISSVIKAQGQSTTLAFVALQNNGERDFSFNWGAHDELTYEELAEGFVKNSAVLHLGAALTDGNIVTLYRKLIANAKTNRKLISFDPNFRDALWIDKDNQSFIKLCQEFIADTDIIKVSEEEAIMIAGANTVQESASKLHELGAQLVLITLGGEGTLLSYQGVAETIDSIAIKSIDSTGAGDAFIGAMLFQIANMGELPSIANAIEMVSFANKVGALTCTKMGAIQALPQKNELF</sequence>
<dbReference type="PRINTS" id="PR00990">
    <property type="entry name" value="RIBOKINASE"/>
</dbReference>
<name>A0A3N9TD06_9VIBR</name>
<dbReference type="Proteomes" id="UP000281112">
    <property type="component" value="Unassembled WGS sequence"/>
</dbReference>
<dbReference type="InterPro" id="IPR002139">
    <property type="entry name" value="Ribo/fructo_kinase"/>
</dbReference>
<keyword evidence="7" id="KW-1185">Reference proteome</keyword>
<keyword evidence="2 4" id="KW-0808">Transferase</keyword>
<dbReference type="PANTHER" id="PTHR43085">
    <property type="entry name" value="HEXOKINASE FAMILY MEMBER"/>
    <property type="match status" value="1"/>
</dbReference>
<evidence type="ECO:0000313" key="7">
    <source>
        <dbReference type="Proteomes" id="UP000281112"/>
    </source>
</evidence>
<dbReference type="GO" id="GO:0008865">
    <property type="term" value="F:fructokinase activity"/>
    <property type="evidence" value="ECO:0007669"/>
    <property type="project" value="UniProtKB-ARBA"/>
</dbReference>